<comment type="caution">
    <text evidence="3">The sequence shown here is derived from an EMBL/GenBank/DDBJ whole genome shotgun (WGS) entry which is preliminary data.</text>
</comment>
<feature type="region of interest" description="Disordered" evidence="1">
    <location>
        <begin position="1"/>
        <end position="36"/>
    </location>
</feature>
<gene>
    <name evidence="3" type="ORF">ACFPCY_25935</name>
</gene>
<evidence type="ECO:0000256" key="1">
    <source>
        <dbReference type="SAM" id="MobiDB-lite"/>
    </source>
</evidence>
<proteinExistence type="predicted"/>
<keyword evidence="4" id="KW-1185">Reference proteome</keyword>
<evidence type="ECO:0000313" key="4">
    <source>
        <dbReference type="Proteomes" id="UP001595872"/>
    </source>
</evidence>
<organism evidence="3 4">
    <name type="scientific">Actinomadura gamaensis</name>
    <dbReference type="NCBI Taxonomy" id="1763541"/>
    <lineage>
        <taxon>Bacteria</taxon>
        <taxon>Bacillati</taxon>
        <taxon>Actinomycetota</taxon>
        <taxon>Actinomycetes</taxon>
        <taxon>Streptosporangiales</taxon>
        <taxon>Thermomonosporaceae</taxon>
        <taxon>Actinomadura</taxon>
    </lineage>
</organism>
<dbReference type="RefSeq" id="WP_378259433.1">
    <property type="nucleotide sequence ID" value="NZ_JBHSIT010000008.1"/>
</dbReference>
<accession>A0ABV9U5Z3</accession>
<evidence type="ECO:0000256" key="2">
    <source>
        <dbReference type="SAM" id="Phobius"/>
    </source>
</evidence>
<protein>
    <submittedName>
        <fullName evidence="3">Uncharacterized protein</fullName>
    </submittedName>
</protein>
<feature type="transmembrane region" description="Helical" evidence="2">
    <location>
        <begin position="98"/>
        <end position="118"/>
    </location>
</feature>
<feature type="transmembrane region" description="Helical" evidence="2">
    <location>
        <begin position="60"/>
        <end position="78"/>
    </location>
</feature>
<reference evidence="4" key="1">
    <citation type="journal article" date="2019" name="Int. J. Syst. Evol. Microbiol.">
        <title>The Global Catalogue of Microorganisms (GCM) 10K type strain sequencing project: providing services to taxonomists for standard genome sequencing and annotation.</title>
        <authorList>
            <consortium name="The Broad Institute Genomics Platform"/>
            <consortium name="The Broad Institute Genome Sequencing Center for Infectious Disease"/>
            <person name="Wu L."/>
            <person name="Ma J."/>
        </authorList>
    </citation>
    <scope>NUCLEOTIDE SEQUENCE [LARGE SCALE GENOMIC DNA]</scope>
    <source>
        <strain evidence="4">KLKA75</strain>
    </source>
</reference>
<keyword evidence="2" id="KW-0472">Membrane</keyword>
<keyword evidence="2" id="KW-1133">Transmembrane helix</keyword>
<keyword evidence="2" id="KW-0812">Transmembrane</keyword>
<dbReference type="Proteomes" id="UP001595872">
    <property type="component" value="Unassembled WGS sequence"/>
</dbReference>
<evidence type="ECO:0000313" key="3">
    <source>
        <dbReference type="EMBL" id="MFC4910780.1"/>
    </source>
</evidence>
<dbReference type="EMBL" id="JBHSIT010000008">
    <property type="protein sequence ID" value="MFC4910780.1"/>
    <property type="molecule type" value="Genomic_DNA"/>
</dbReference>
<name>A0ABV9U5Z3_9ACTN</name>
<sequence>MDDEPLEGDIGPSASVTAERRPPAAPSADVPAPDDARRVAAEMRRLEAEREERRRRTNAVAGRVAFWLLSLFLAFLAYDSAETAHEARERGDDWVYPPAVNAVLCILGVLLLVGFALWRRHRRRPHR</sequence>